<name>A0A6U8P674_9EUGL</name>
<dbReference type="AlphaFoldDB" id="A0A6U8P674"/>
<dbReference type="SMART" id="SM00327">
    <property type="entry name" value="VWA"/>
    <property type="match status" value="1"/>
</dbReference>
<dbReference type="GO" id="GO:0004842">
    <property type="term" value="F:ubiquitin-protein transferase activity"/>
    <property type="evidence" value="ECO:0007669"/>
    <property type="project" value="TreeGrafter"/>
</dbReference>
<dbReference type="Pfam" id="PF07002">
    <property type="entry name" value="Copine"/>
    <property type="match status" value="1"/>
</dbReference>
<dbReference type="InterPro" id="IPR036465">
    <property type="entry name" value="vWFA_dom_sf"/>
</dbReference>
<dbReference type="SUPFAM" id="SSF53300">
    <property type="entry name" value="vWA-like"/>
    <property type="match status" value="1"/>
</dbReference>
<dbReference type="PANTHER" id="PTHR45751:SF11">
    <property type="entry name" value="COPINE FAMILY PROTEIN 2"/>
    <property type="match status" value="1"/>
</dbReference>
<feature type="region of interest" description="Disordered" evidence="1">
    <location>
        <begin position="770"/>
        <end position="791"/>
    </location>
</feature>
<dbReference type="Gene3D" id="3.40.50.410">
    <property type="entry name" value="von Willebrand factor, type A domain"/>
    <property type="match status" value="1"/>
</dbReference>
<feature type="domain" description="VWFA" evidence="2">
    <location>
        <begin position="515"/>
        <end position="716"/>
    </location>
</feature>
<organism evidence="4">
    <name type="scientific">Eutreptiella gymnastica</name>
    <dbReference type="NCBI Taxonomy" id="73025"/>
    <lineage>
        <taxon>Eukaryota</taxon>
        <taxon>Discoba</taxon>
        <taxon>Euglenozoa</taxon>
        <taxon>Euglenida</taxon>
        <taxon>Spirocuta</taxon>
        <taxon>Euglenophyceae</taxon>
        <taxon>Eutreptiales</taxon>
        <taxon>Eutreptiaceae</taxon>
        <taxon>Eutreptiella</taxon>
    </lineage>
</organism>
<sequence length="791" mass="87806">MEPARDPHPTARELPLTHASFQQLTEQYAETVCALPPFQLNLMHSVMERHPHVSARLLEDANRARPILHAKVRALVKDFLWVKLRHGTPEQKAVYAGLFDSKGVATDRVEKALYQRLLTKRPVCCWLGLESNLLQGTSTEGWGIADHRHVGTCREKYPLKMDRVLSYEEMQIAAFLGLASGTHFVNSGSHFEAAYVAQPGTHQPAGVLIGVCLPRADRPGCHDWPHVVVTPAQNTLANGYGRAALACPRPSPAQRLLNVWAKFYRVGDVDRSRFHFPSWEEAKACTVEGTYLPLPSSEGFINVPVLQQRLRLVLEPFFLEANERAKAARSKAFVHVSPFDLTHHGEALLEPETQGRLFAEACMALLQSLALPHVADIYFAGFQGLAPPPQVPSPAGHAIRLHTGERSLADPVPDPAALLVGLYPLPSNALVGNEYWLGLYSMSATALAAACSTIPQVHNPLINPKICGANVRVYGSPPPKYKRGEISARFGPYVPDRYSCLEELQEDLSRYGVEACNLIIGVDFTASNLEQGQRTFGGKSLHHIDPEGGLNPYQEVMSVMCRTLGRFSEDGRVPAFGFGDQETKDDDVFSFWPDERPCEGLEEVLAGYNVNVPTRIPSGPTNFAPLINKAIDIVTRTKKYHILVIVADGKVTEDDETITAIQRASNHALSIVCIGVGDGPWELMEEFDDKIRDRWFYNFHFVDYSRVVSEATNLATSFAHAALQEIPQQYQAIKDLDLLRADDPDGPLKAYEASAEYGLISRTFKRAFRSPDRPKRPLRLRGSRWVQPRGA</sequence>
<dbReference type="EMBL" id="HBGA01151348">
    <property type="protein sequence ID" value="CAD9043814.1"/>
    <property type="molecule type" value="Transcribed_RNA"/>
</dbReference>
<dbReference type="GO" id="GO:0005634">
    <property type="term" value="C:nucleus"/>
    <property type="evidence" value="ECO:0007669"/>
    <property type="project" value="TreeGrafter"/>
</dbReference>
<dbReference type="EMBL" id="HBGA01151349">
    <property type="protein sequence ID" value="CAD9043815.1"/>
    <property type="molecule type" value="Transcribed_RNA"/>
</dbReference>
<gene>
    <name evidence="3" type="ORF">EGYM00392_LOCUS54997</name>
    <name evidence="4" type="ORF">EGYM00392_LOCUS54998</name>
</gene>
<evidence type="ECO:0000256" key="1">
    <source>
        <dbReference type="SAM" id="MobiDB-lite"/>
    </source>
</evidence>
<accession>A0A6U8P674</accession>
<dbReference type="InterPro" id="IPR010734">
    <property type="entry name" value="Copine_C"/>
</dbReference>
<evidence type="ECO:0000313" key="4">
    <source>
        <dbReference type="EMBL" id="CAD9043815.1"/>
    </source>
</evidence>
<protein>
    <recommendedName>
        <fullName evidence="2">VWFA domain-containing protein</fullName>
    </recommendedName>
</protein>
<evidence type="ECO:0000259" key="2">
    <source>
        <dbReference type="SMART" id="SM00327"/>
    </source>
</evidence>
<dbReference type="InterPro" id="IPR002035">
    <property type="entry name" value="VWF_A"/>
</dbReference>
<proteinExistence type="predicted"/>
<dbReference type="PANTHER" id="PTHR45751">
    <property type="entry name" value="COPINE FAMILY PROTEIN 1"/>
    <property type="match status" value="1"/>
</dbReference>
<reference evidence="4" key="1">
    <citation type="submission" date="2021-01" db="EMBL/GenBank/DDBJ databases">
        <authorList>
            <person name="Corre E."/>
            <person name="Pelletier E."/>
            <person name="Niang G."/>
            <person name="Scheremetjew M."/>
            <person name="Finn R."/>
            <person name="Kale V."/>
            <person name="Holt S."/>
            <person name="Cochrane G."/>
            <person name="Meng A."/>
            <person name="Brown T."/>
            <person name="Cohen L."/>
        </authorList>
    </citation>
    <scope>NUCLEOTIDE SEQUENCE</scope>
    <source>
        <strain evidence="4">NIES-381</strain>
    </source>
</reference>
<dbReference type="Pfam" id="PF16062">
    <property type="entry name" value="MavL-like"/>
    <property type="match status" value="1"/>
</dbReference>
<dbReference type="InterPro" id="IPR032063">
    <property type="entry name" value="MavL-like"/>
</dbReference>
<dbReference type="GO" id="GO:0016567">
    <property type="term" value="P:protein ubiquitination"/>
    <property type="evidence" value="ECO:0007669"/>
    <property type="project" value="TreeGrafter"/>
</dbReference>
<dbReference type="InterPro" id="IPR052079">
    <property type="entry name" value="E3_ligase/Copine_domain"/>
</dbReference>
<evidence type="ECO:0000313" key="3">
    <source>
        <dbReference type="EMBL" id="CAD9043814.1"/>
    </source>
</evidence>